<feature type="compositionally biased region" description="Basic and acidic residues" evidence="1">
    <location>
        <begin position="912"/>
        <end position="923"/>
    </location>
</feature>
<evidence type="ECO:0000313" key="3">
    <source>
        <dbReference type="Proteomes" id="UP001177140"/>
    </source>
</evidence>
<gene>
    <name evidence="2" type="ORF">MKW94_003227</name>
</gene>
<dbReference type="GO" id="GO:0010212">
    <property type="term" value="P:response to ionizing radiation"/>
    <property type="evidence" value="ECO:0007669"/>
    <property type="project" value="InterPro"/>
</dbReference>
<feature type="region of interest" description="Disordered" evidence="1">
    <location>
        <begin position="902"/>
        <end position="957"/>
    </location>
</feature>
<name>A0AA41VRP2_PAPNU</name>
<feature type="compositionally biased region" description="Basic residues" evidence="1">
    <location>
        <begin position="947"/>
        <end position="956"/>
    </location>
</feature>
<protein>
    <recommendedName>
        <fullName evidence="4">Treslin</fullName>
    </recommendedName>
</protein>
<accession>A0AA41VRP2</accession>
<evidence type="ECO:0008006" key="4">
    <source>
        <dbReference type="Google" id="ProtNLM"/>
    </source>
</evidence>
<keyword evidence="3" id="KW-1185">Reference proteome</keyword>
<dbReference type="GO" id="GO:0006260">
    <property type="term" value="P:DNA replication"/>
    <property type="evidence" value="ECO:0007669"/>
    <property type="project" value="InterPro"/>
</dbReference>
<dbReference type="AlphaFoldDB" id="A0AA41VRP2"/>
<dbReference type="GO" id="GO:0030174">
    <property type="term" value="P:regulation of DNA-templated DNA replication initiation"/>
    <property type="evidence" value="ECO:0007669"/>
    <property type="project" value="TreeGrafter"/>
</dbReference>
<dbReference type="GO" id="GO:0005634">
    <property type="term" value="C:nucleus"/>
    <property type="evidence" value="ECO:0007669"/>
    <property type="project" value="InterPro"/>
</dbReference>
<dbReference type="InterPro" id="IPR026153">
    <property type="entry name" value="Treslin"/>
</dbReference>
<dbReference type="Proteomes" id="UP001177140">
    <property type="component" value="Unassembled WGS sequence"/>
</dbReference>
<sequence length="1069" mass="119192">MDSEIDLKQTQRIVFLIDLHPLFFTPNPTAYVSTILTSTHKLLEFSALSTSLFAFKFFISSLSPILSSSKIGKFGSSFSFDSAAQTLVLLTEALNSFSPIRKLNDENALGSLGKLPKCHLVAEAVREVMLRYAWEEEDGGDYVIGKDENALVSFVKRNLILVFMPSIKLVAGFVGIEGDKLVSDHLGWSQPMAMAGSSGASEAGSEASLSDEMGFEAHLSDTVFYEKFRGLRDGFVSRDIHLSWVNVNCGDNVEKEGGFYGFVENAVRRLGWGYCSTDAINLGSSLVPFGLIYPKVGCCMLGVDDACGKKCRAELSLEILDVSGKPLECKCCELELVEVKVSRRRPLCNSGVLESRGSADEGGMFWGNGGDKRRRICVKEVRKSDEIVNIKDKVRDLLLVRVISGEQKNDGKSDDSQGGFFADRVLEMLRMEKREFTPGNPVWQLLLAFLYRGSYSALVTVLNKDGVSVTGIMKPFTVNLAFLYVLDGGLSFNELLSESDEVCSGLERCSAKKVCETPNMDIELAWPDSQLGEMSSQKSTESQGGTVGKNRKGLKFLQNLSWSSFCEAALRNTEMNLEEIYLNRECNNTKKFKFLKCWMKQTSKLSSQTRIKPNEPEQQHLSVNEETQNRLLELVQDSEQPISSSFSIGEASADVAPDMREASADIAPDMNEGATPAFTETSETFFGSISEKIQQSLIFEDVELGALAERLVYSSVHWLYQKHETDNTIENSNSKESPEDGCGGLVAAELIKLLLVDPKDLATKYKSGDPSAVVSDSTSTAYTSEYKVRQYPFLLLLPLFMSSSINTRYELQVLFRMEILRSKAGESIKETTKQKMVKQICSFLETIQCHHAGGFWGDFSLDAYVKKTIKNRYAHSLEDVVHRIYTRMDLLLFEDEEGELPGSLFNSEDSENPQRENVGKNDIDGNVGINPSTLAGKSSRRRENYSKTRRGLRKEHKITSVEAQERRVKNCQLKSFAKGINLQKVWAPNQLNTVRPKSEVNRKVPKRNKHQRGRHYDVVCETPMTQSKRSCMRDEGQSTDWTDFFGSVSKSLFQDNNGGVSNSEASTDS</sequence>
<dbReference type="GO" id="GO:0033314">
    <property type="term" value="P:mitotic DNA replication checkpoint signaling"/>
    <property type="evidence" value="ECO:0007669"/>
    <property type="project" value="InterPro"/>
</dbReference>
<dbReference type="PANTHER" id="PTHR21556">
    <property type="entry name" value="TRESLIN"/>
    <property type="match status" value="1"/>
</dbReference>
<evidence type="ECO:0000256" key="1">
    <source>
        <dbReference type="SAM" id="MobiDB-lite"/>
    </source>
</evidence>
<reference evidence="2" key="1">
    <citation type="submission" date="2022-03" db="EMBL/GenBank/DDBJ databases">
        <title>A functionally conserved STORR gene fusion in Papaver species that diverged 16.8 million years ago.</title>
        <authorList>
            <person name="Catania T."/>
        </authorList>
    </citation>
    <scope>NUCLEOTIDE SEQUENCE</scope>
    <source>
        <strain evidence="2">S-191538</strain>
    </source>
</reference>
<organism evidence="2 3">
    <name type="scientific">Papaver nudicaule</name>
    <name type="common">Iceland poppy</name>
    <dbReference type="NCBI Taxonomy" id="74823"/>
    <lineage>
        <taxon>Eukaryota</taxon>
        <taxon>Viridiplantae</taxon>
        <taxon>Streptophyta</taxon>
        <taxon>Embryophyta</taxon>
        <taxon>Tracheophyta</taxon>
        <taxon>Spermatophyta</taxon>
        <taxon>Magnoliopsida</taxon>
        <taxon>Ranunculales</taxon>
        <taxon>Papaveraceae</taxon>
        <taxon>Papaveroideae</taxon>
        <taxon>Papaver</taxon>
    </lineage>
</organism>
<dbReference type="PANTHER" id="PTHR21556:SF2">
    <property type="entry name" value="TRESLIN"/>
    <property type="match status" value="1"/>
</dbReference>
<dbReference type="GO" id="GO:0003682">
    <property type="term" value="F:chromatin binding"/>
    <property type="evidence" value="ECO:0007669"/>
    <property type="project" value="TreeGrafter"/>
</dbReference>
<dbReference type="GO" id="GO:0007095">
    <property type="term" value="P:mitotic G2 DNA damage checkpoint signaling"/>
    <property type="evidence" value="ECO:0007669"/>
    <property type="project" value="TreeGrafter"/>
</dbReference>
<dbReference type="EMBL" id="JAJJMA010279127">
    <property type="protein sequence ID" value="MCL7046251.1"/>
    <property type="molecule type" value="Genomic_DNA"/>
</dbReference>
<proteinExistence type="predicted"/>
<evidence type="ECO:0000313" key="2">
    <source>
        <dbReference type="EMBL" id="MCL7046251.1"/>
    </source>
</evidence>
<comment type="caution">
    <text evidence="2">The sequence shown here is derived from an EMBL/GenBank/DDBJ whole genome shotgun (WGS) entry which is preliminary data.</text>
</comment>